<proteinExistence type="predicted"/>
<feature type="region of interest" description="Disordered" evidence="1">
    <location>
        <begin position="41"/>
        <end position="69"/>
    </location>
</feature>
<accession>A0A8X7U5Z0</accession>
<name>A0A8X7U5Z0_BRACI</name>
<reference evidence="2 3" key="1">
    <citation type="submission" date="2020-02" db="EMBL/GenBank/DDBJ databases">
        <authorList>
            <person name="Ma Q."/>
            <person name="Huang Y."/>
            <person name="Song X."/>
            <person name="Pei D."/>
        </authorList>
    </citation>
    <scope>NUCLEOTIDE SEQUENCE [LARGE SCALE GENOMIC DNA]</scope>
    <source>
        <strain evidence="2">Sxm20200214</strain>
        <tissue evidence="2">Leaf</tissue>
    </source>
</reference>
<dbReference type="AlphaFoldDB" id="A0A8X7U5Z0"/>
<gene>
    <name evidence="2" type="ORF">Bca52824_062035</name>
</gene>
<dbReference type="EMBL" id="JAAMPC010000013">
    <property type="protein sequence ID" value="KAG2267480.1"/>
    <property type="molecule type" value="Genomic_DNA"/>
</dbReference>
<comment type="caution">
    <text evidence="2">The sequence shown here is derived from an EMBL/GenBank/DDBJ whole genome shotgun (WGS) entry which is preliminary data.</text>
</comment>
<dbReference type="Proteomes" id="UP000886595">
    <property type="component" value="Unassembled WGS sequence"/>
</dbReference>
<sequence length="69" mass="7899">MVKYTQEKPKLANYLSMLLTQKGGILLTRIGLKNPRFIKKRFNDSTRDVSESRDTGSDDGRPDRRRTAG</sequence>
<evidence type="ECO:0000256" key="1">
    <source>
        <dbReference type="SAM" id="MobiDB-lite"/>
    </source>
</evidence>
<protein>
    <submittedName>
        <fullName evidence="2">Uncharacterized protein</fullName>
    </submittedName>
</protein>
<evidence type="ECO:0000313" key="2">
    <source>
        <dbReference type="EMBL" id="KAG2267480.1"/>
    </source>
</evidence>
<keyword evidence="3" id="KW-1185">Reference proteome</keyword>
<evidence type="ECO:0000313" key="3">
    <source>
        <dbReference type="Proteomes" id="UP000886595"/>
    </source>
</evidence>
<organism evidence="2 3">
    <name type="scientific">Brassica carinata</name>
    <name type="common">Ethiopian mustard</name>
    <name type="synonym">Abyssinian cabbage</name>
    <dbReference type="NCBI Taxonomy" id="52824"/>
    <lineage>
        <taxon>Eukaryota</taxon>
        <taxon>Viridiplantae</taxon>
        <taxon>Streptophyta</taxon>
        <taxon>Embryophyta</taxon>
        <taxon>Tracheophyta</taxon>
        <taxon>Spermatophyta</taxon>
        <taxon>Magnoliopsida</taxon>
        <taxon>eudicotyledons</taxon>
        <taxon>Gunneridae</taxon>
        <taxon>Pentapetalae</taxon>
        <taxon>rosids</taxon>
        <taxon>malvids</taxon>
        <taxon>Brassicales</taxon>
        <taxon>Brassicaceae</taxon>
        <taxon>Brassiceae</taxon>
        <taxon>Brassica</taxon>
    </lineage>
</organism>